<name>A0A1I4UVL3_9BACT</name>
<dbReference type="RefSeq" id="WP_093395453.1">
    <property type="nucleotide sequence ID" value="NZ_FOUU01000007.1"/>
</dbReference>
<organism evidence="1 2">
    <name type="scientific">Thermodesulforhabdus norvegica</name>
    <dbReference type="NCBI Taxonomy" id="39841"/>
    <lineage>
        <taxon>Bacteria</taxon>
        <taxon>Pseudomonadati</taxon>
        <taxon>Thermodesulfobacteriota</taxon>
        <taxon>Syntrophobacteria</taxon>
        <taxon>Syntrophobacterales</taxon>
        <taxon>Thermodesulforhabdaceae</taxon>
        <taxon>Thermodesulforhabdus</taxon>
    </lineage>
</organism>
<accession>A0A1I4UVL3</accession>
<dbReference type="OrthoDB" id="5517070at2"/>
<gene>
    <name evidence="1" type="ORF">SAMN05660836_01996</name>
</gene>
<protein>
    <recommendedName>
        <fullName evidence="3">Tetratricopeptide repeat-containing protein</fullName>
    </recommendedName>
</protein>
<dbReference type="EMBL" id="FOUU01000007">
    <property type="protein sequence ID" value="SFM93057.1"/>
    <property type="molecule type" value="Genomic_DNA"/>
</dbReference>
<reference evidence="1 2" key="1">
    <citation type="submission" date="2016-10" db="EMBL/GenBank/DDBJ databases">
        <authorList>
            <person name="de Groot N.N."/>
        </authorList>
    </citation>
    <scope>NUCLEOTIDE SEQUENCE [LARGE SCALE GENOMIC DNA]</scope>
    <source>
        <strain evidence="1 2">DSM 9990</strain>
    </source>
</reference>
<proteinExistence type="predicted"/>
<dbReference type="STRING" id="39841.SAMN05660836_01996"/>
<evidence type="ECO:0008006" key="3">
    <source>
        <dbReference type="Google" id="ProtNLM"/>
    </source>
</evidence>
<keyword evidence="2" id="KW-1185">Reference proteome</keyword>
<dbReference type="Proteomes" id="UP000199611">
    <property type="component" value="Unassembled WGS sequence"/>
</dbReference>
<evidence type="ECO:0000313" key="2">
    <source>
        <dbReference type="Proteomes" id="UP000199611"/>
    </source>
</evidence>
<sequence length="140" mass="15578">MAKPKFRDYLAKRDLLNEPDADRDRLLEWASSCMEAGYIHDALEFYKKAGDTAAIERILTGALDEGDVFLVKQALGGLKRDLSTEEWLKLGKRAEALGKFAFAAEAYRKAGAEEEVARLLLLTGEVVGEADDLDRPKHHA</sequence>
<dbReference type="AlphaFoldDB" id="A0A1I4UVL3"/>
<evidence type="ECO:0000313" key="1">
    <source>
        <dbReference type="EMBL" id="SFM93057.1"/>
    </source>
</evidence>